<sequence length="1059" mass="116024">MPQMTSFVRLLVKETEKMVSYFFKGGVVGDRDEEEDEEALPSPYLERPILDKHLEEGASAGGIVFALASVQGWRAQMEDAHACVPELPGELSGWGFYAVYDGHAGSRVAQYCSRHLLEHILATGAATADEDKEAVKEGIREGFLSIDRHMHRLARSEGWDRSGSTAVAAMISPRHVYFINCGDSRAVLCRDGSVCFYTEDHKPFNPRERERIQNAGGTVTLQRVNGSLAVSRALGDFDFKEVQWRAPTEQLVSPEPEVYEVERSCRDEFLVLACDGVWDTIANEDLCAFVRSRLQLSSDLKDVCGQVIDLCLYKGSQDNISITLICFPGAPQVSAEALQREAELEELLESRVADIFEERHEEGLPDLLYVMKYMSSERIPGLPPGGGITSKRNCIAAAYYKLREEYTLKDVLTAAPECTTGVWLQAAALCKFNQNLHRGIYTTVRPEGGPVLGTARAREKETSTRAERTKRKTQLQEARKSKTKKRQVKIVIVIDRFYSSSVSAEFPPAQTALREAVKYRTLRMTLPADGAPGCSSASLGGAVCGSPGVSEGCPLLGAVPKPRWEPLSQAELEREAGGPVWRAWRARLVLLFCLGWLAMLCAAIATLAQSPWPRAPLRPWWQGALFCQLQPALFLDSDWDGVGDIKGLQDGLPYLRSLGVNALLIRGLLPRGELRSVSNLTHINRTLGTEAQFQELLAHCSTAGVRVLLDLCNVSLPHGVNLPDVSRIPRDDSGRDGLPVQLGTLKRVLRVWLERGLAGFRICDTDPFYSEQTLLEWRDEVKRFSSEDNERIVVVWHADAAVQSVLGDPGPAVNSSLADLTVRPLLPTTEHNLTKQEVAVAVETVLQRPQEPWPGWTMGTPAVGQLASELGELQRLLTILVLTLPGTPVVLYGDEAGLGQSKNGTTAAGLTAMDWGCPPKSGEIGDCTGAPSEDSVEGRRQARCSQLQLFRSLSRARSREGALLFGSFALLPRSRVCSSPSCSVLGFLRSWACVRFLVLLNFGPGESLLEPGWAASLPPRGVVVASSGMDRLGALSLETLRLAPQEAVVIKLFEPNGFS</sequence>
<evidence type="ECO:0000256" key="18">
    <source>
        <dbReference type="ARBA" id="ARBA00023288"/>
    </source>
</evidence>
<keyword evidence="12 24" id="KW-0378">Hydrolase</keyword>
<evidence type="ECO:0000256" key="10">
    <source>
        <dbReference type="ARBA" id="ARBA00022707"/>
    </source>
</evidence>
<evidence type="ECO:0000256" key="16">
    <source>
        <dbReference type="ARBA" id="ARBA00023136"/>
    </source>
</evidence>
<dbReference type="Proteomes" id="UP000736164">
    <property type="component" value="Unassembled WGS sequence"/>
</dbReference>
<dbReference type="GO" id="GO:0030145">
    <property type="term" value="F:manganese ion binding"/>
    <property type="evidence" value="ECO:0007669"/>
    <property type="project" value="InterPro"/>
</dbReference>
<dbReference type="PROSITE" id="PS51746">
    <property type="entry name" value="PPM_2"/>
    <property type="match status" value="1"/>
</dbReference>
<dbReference type="Pfam" id="PF00481">
    <property type="entry name" value="PP2C"/>
    <property type="match status" value="1"/>
</dbReference>
<evidence type="ECO:0000256" key="9">
    <source>
        <dbReference type="ARBA" id="ARBA00022553"/>
    </source>
</evidence>
<evidence type="ECO:0000256" key="4">
    <source>
        <dbReference type="ARBA" id="ARBA00004635"/>
    </source>
</evidence>
<evidence type="ECO:0000256" key="8">
    <source>
        <dbReference type="ARBA" id="ARBA00022499"/>
    </source>
</evidence>
<dbReference type="EMBL" id="JAAWVO010043183">
    <property type="protein sequence ID" value="MBN3319073.1"/>
    <property type="molecule type" value="Genomic_DNA"/>
</dbReference>
<dbReference type="GO" id="GO:0005829">
    <property type="term" value="C:cytosol"/>
    <property type="evidence" value="ECO:0007669"/>
    <property type="project" value="UniProtKB-SubCell"/>
</dbReference>
<dbReference type="Gene3D" id="3.20.20.80">
    <property type="entry name" value="Glycosidases"/>
    <property type="match status" value="1"/>
</dbReference>
<evidence type="ECO:0000256" key="14">
    <source>
        <dbReference type="ARBA" id="ARBA00022843"/>
    </source>
</evidence>
<feature type="compositionally biased region" description="Basic and acidic residues" evidence="25">
    <location>
        <begin position="456"/>
        <end position="467"/>
    </location>
</feature>
<feature type="region of interest" description="Disordered" evidence="25">
    <location>
        <begin position="455"/>
        <end position="481"/>
    </location>
</feature>
<protein>
    <recommendedName>
        <fullName evidence="22">Protein phosphatase 1B</fullName>
        <ecNumber evidence="6">3.1.3.16</ecNumber>
    </recommendedName>
    <alternativeName>
        <fullName evidence="23">Protein phosphatase 2C isoform beta</fullName>
    </alternativeName>
</protein>
<evidence type="ECO:0000256" key="2">
    <source>
        <dbReference type="ARBA" id="ARBA00001946"/>
    </source>
</evidence>
<dbReference type="GO" id="GO:1904273">
    <property type="term" value="P:L-alanine import across plasma membrane"/>
    <property type="evidence" value="ECO:0007669"/>
    <property type="project" value="TreeGrafter"/>
</dbReference>
<dbReference type="EC" id="3.1.3.16" evidence="6"/>
<dbReference type="GO" id="GO:0015180">
    <property type="term" value="F:L-alanine transmembrane transporter activity"/>
    <property type="evidence" value="ECO:0007669"/>
    <property type="project" value="TreeGrafter"/>
</dbReference>
<keyword evidence="14" id="KW-0832">Ubl conjugation</keyword>
<evidence type="ECO:0000256" key="3">
    <source>
        <dbReference type="ARBA" id="ARBA00004514"/>
    </source>
</evidence>
<evidence type="ECO:0000256" key="22">
    <source>
        <dbReference type="ARBA" id="ARBA00070216"/>
    </source>
</evidence>
<dbReference type="Gene3D" id="1.10.10.430">
    <property type="entry name" value="Phosphatase 2C, C-terminal domain suprefamily"/>
    <property type="match status" value="1"/>
</dbReference>
<evidence type="ECO:0000313" key="28">
    <source>
        <dbReference type="Proteomes" id="UP000736164"/>
    </source>
</evidence>
<comment type="similarity">
    <text evidence="5 24">Belongs to the PP2C family.</text>
</comment>
<keyword evidence="7" id="KW-0963">Cytoplasm</keyword>
<organism evidence="27 28">
    <name type="scientific">Atractosteus spatula</name>
    <name type="common">Alligator gar</name>
    <name type="synonym">Lepisosteus spatula</name>
    <dbReference type="NCBI Taxonomy" id="7917"/>
    <lineage>
        <taxon>Eukaryota</taxon>
        <taxon>Metazoa</taxon>
        <taxon>Chordata</taxon>
        <taxon>Craniata</taxon>
        <taxon>Vertebrata</taxon>
        <taxon>Euteleostomi</taxon>
        <taxon>Actinopterygii</taxon>
        <taxon>Neopterygii</taxon>
        <taxon>Holostei</taxon>
        <taxon>Semionotiformes</taxon>
        <taxon>Lepisosteidae</taxon>
        <taxon>Atractosteus</taxon>
    </lineage>
</organism>
<feature type="non-terminal residue" evidence="27">
    <location>
        <position position="1"/>
    </location>
</feature>
<evidence type="ECO:0000256" key="25">
    <source>
        <dbReference type="SAM" id="MobiDB-lite"/>
    </source>
</evidence>
<dbReference type="InterPro" id="IPR013780">
    <property type="entry name" value="Glyco_hydro_b"/>
</dbReference>
<evidence type="ECO:0000256" key="6">
    <source>
        <dbReference type="ARBA" id="ARBA00013081"/>
    </source>
</evidence>
<dbReference type="SUPFAM" id="SSF81606">
    <property type="entry name" value="PP2C-like"/>
    <property type="match status" value="1"/>
</dbReference>
<keyword evidence="13" id="KW-0460">Magnesium</keyword>
<gene>
    <name evidence="27" type="primary">Ppm1b_1</name>
    <name evidence="27" type="ORF">GTO95_0009009</name>
</gene>
<evidence type="ECO:0000256" key="15">
    <source>
        <dbReference type="ARBA" id="ARBA00022912"/>
    </source>
</evidence>
<dbReference type="SUPFAM" id="SSF51445">
    <property type="entry name" value="(Trans)glycosidases"/>
    <property type="match status" value="1"/>
</dbReference>
<comment type="caution">
    <text evidence="27">The sequence shown here is derived from an EMBL/GenBank/DDBJ whole genome shotgun (WGS) entry which is preliminary data.</text>
</comment>
<dbReference type="FunFam" id="3.60.40.10:FF:000001">
    <property type="entry name" value="protein phosphatase 1B isoform X1"/>
    <property type="match status" value="1"/>
</dbReference>
<dbReference type="GO" id="GO:0015173">
    <property type="term" value="F:aromatic amino acid transmembrane transporter activity"/>
    <property type="evidence" value="ECO:0007669"/>
    <property type="project" value="TreeGrafter"/>
</dbReference>
<evidence type="ECO:0000256" key="1">
    <source>
        <dbReference type="ARBA" id="ARBA00001936"/>
    </source>
</evidence>
<keyword evidence="10" id="KW-0519">Myristate</keyword>
<comment type="catalytic activity">
    <reaction evidence="19">
        <text>O-phospho-L-seryl-[protein] + H2O = L-seryl-[protein] + phosphate</text>
        <dbReference type="Rhea" id="RHEA:20629"/>
        <dbReference type="Rhea" id="RHEA-COMP:9863"/>
        <dbReference type="Rhea" id="RHEA-COMP:11604"/>
        <dbReference type="ChEBI" id="CHEBI:15377"/>
        <dbReference type="ChEBI" id="CHEBI:29999"/>
        <dbReference type="ChEBI" id="CHEBI:43474"/>
        <dbReference type="ChEBI" id="CHEBI:83421"/>
        <dbReference type="EC" id="3.1.3.16"/>
    </reaction>
</comment>
<dbReference type="SMART" id="SM00332">
    <property type="entry name" value="PP2Cc"/>
    <property type="match status" value="1"/>
</dbReference>
<evidence type="ECO:0000256" key="19">
    <source>
        <dbReference type="ARBA" id="ARBA00047761"/>
    </source>
</evidence>
<dbReference type="InterPro" id="IPR042280">
    <property type="entry name" value="SLC3A2"/>
</dbReference>
<dbReference type="GO" id="GO:0000287">
    <property type="term" value="F:magnesium ion binding"/>
    <property type="evidence" value="ECO:0007669"/>
    <property type="project" value="InterPro"/>
</dbReference>
<evidence type="ECO:0000256" key="23">
    <source>
        <dbReference type="ARBA" id="ARBA00082952"/>
    </source>
</evidence>
<accession>A0A8J7TCS2</accession>
<name>A0A8J7TCS2_ATRSP</name>
<dbReference type="SUPFAM" id="SSF81601">
    <property type="entry name" value="Protein serine/threonine phosphatase 2C, C-terminal domain"/>
    <property type="match status" value="1"/>
</dbReference>
<evidence type="ECO:0000259" key="26">
    <source>
        <dbReference type="PROSITE" id="PS51746"/>
    </source>
</evidence>
<evidence type="ECO:0000256" key="7">
    <source>
        <dbReference type="ARBA" id="ARBA00022490"/>
    </source>
</evidence>
<evidence type="ECO:0000256" key="21">
    <source>
        <dbReference type="ARBA" id="ARBA00065584"/>
    </source>
</evidence>
<dbReference type="Pfam" id="PF07830">
    <property type="entry name" value="PP2C_C"/>
    <property type="match status" value="1"/>
</dbReference>
<evidence type="ECO:0000256" key="17">
    <source>
        <dbReference type="ARBA" id="ARBA00023211"/>
    </source>
</evidence>
<evidence type="ECO:0000256" key="11">
    <source>
        <dbReference type="ARBA" id="ARBA00022723"/>
    </source>
</evidence>
<comment type="cofactor">
    <cofactor evidence="1">
        <name>Mn(2+)</name>
        <dbReference type="ChEBI" id="CHEBI:29035"/>
    </cofactor>
</comment>
<keyword evidence="8" id="KW-1017">Isopeptide bond</keyword>
<dbReference type="GO" id="GO:0004722">
    <property type="term" value="F:protein serine/threonine phosphatase activity"/>
    <property type="evidence" value="ECO:0007669"/>
    <property type="project" value="UniProtKB-EC"/>
</dbReference>
<dbReference type="Pfam" id="PF00128">
    <property type="entry name" value="Alpha-amylase"/>
    <property type="match status" value="1"/>
</dbReference>
<dbReference type="GO" id="GO:0016323">
    <property type="term" value="C:basolateral plasma membrane"/>
    <property type="evidence" value="ECO:0007669"/>
    <property type="project" value="TreeGrafter"/>
</dbReference>
<evidence type="ECO:0000256" key="20">
    <source>
        <dbReference type="ARBA" id="ARBA00048336"/>
    </source>
</evidence>
<dbReference type="PANTHER" id="PTHR46673">
    <property type="entry name" value="4F2 CELL-SURFACE ANTIGEN HEAVY CHAIN"/>
    <property type="match status" value="1"/>
</dbReference>
<dbReference type="FunFam" id="1.10.10.430:FF:000001">
    <property type="entry name" value="protein phosphatase 1B isoform X1"/>
    <property type="match status" value="1"/>
</dbReference>
<evidence type="ECO:0000256" key="13">
    <source>
        <dbReference type="ARBA" id="ARBA00022842"/>
    </source>
</evidence>
<evidence type="ECO:0000256" key="5">
    <source>
        <dbReference type="ARBA" id="ARBA00006702"/>
    </source>
</evidence>
<evidence type="ECO:0000256" key="12">
    <source>
        <dbReference type="ARBA" id="ARBA00022801"/>
    </source>
</evidence>
<comment type="subunit">
    <text evidence="21">Monomer. Interacts with PAK6. Interacts with the phosphorylated form of IKBKB/IKKB.</text>
</comment>
<dbReference type="InterPro" id="IPR012911">
    <property type="entry name" value="PP2C_C"/>
</dbReference>
<dbReference type="GO" id="GO:0015823">
    <property type="term" value="P:phenylalanine transport"/>
    <property type="evidence" value="ECO:0007669"/>
    <property type="project" value="TreeGrafter"/>
</dbReference>
<keyword evidence="17" id="KW-0464">Manganese</keyword>
<reference evidence="27" key="1">
    <citation type="journal article" date="2021" name="Cell">
        <title>Tracing the genetic footprints of vertebrate landing in non-teleost ray-finned fishes.</title>
        <authorList>
            <person name="Bi X."/>
            <person name="Wang K."/>
            <person name="Yang L."/>
            <person name="Pan H."/>
            <person name="Jiang H."/>
            <person name="Wei Q."/>
            <person name="Fang M."/>
            <person name="Yu H."/>
            <person name="Zhu C."/>
            <person name="Cai Y."/>
            <person name="He Y."/>
            <person name="Gan X."/>
            <person name="Zeng H."/>
            <person name="Yu D."/>
            <person name="Zhu Y."/>
            <person name="Jiang H."/>
            <person name="Qiu Q."/>
            <person name="Yang H."/>
            <person name="Zhang Y.E."/>
            <person name="Wang W."/>
            <person name="Zhu M."/>
            <person name="He S."/>
            <person name="Zhang G."/>
        </authorList>
    </citation>
    <scope>NUCLEOTIDE SEQUENCE</scope>
    <source>
        <strain evidence="27">Allg_001</strain>
    </source>
</reference>
<dbReference type="CDD" id="cd00143">
    <property type="entry name" value="PP2Cc"/>
    <property type="match status" value="1"/>
</dbReference>
<dbReference type="InterPro" id="IPR000222">
    <property type="entry name" value="PP2C_BS"/>
</dbReference>
<keyword evidence="9" id="KW-0597">Phosphoprotein</keyword>
<dbReference type="GO" id="GO:0015190">
    <property type="term" value="F:L-leucine transmembrane transporter activity"/>
    <property type="evidence" value="ECO:0007669"/>
    <property type="project" value="TreeGrafter"/>
</dbReference>
<keyword evidence="28" id="KW-1185">Reference proteome</keyword>
<dbReference type="Gene3D" id="2.60.40.1180">
    <property type="entry name" value="Golgi alpha-mannosidase II"/>
    <property type="match status" value="1"/>
</dbReference>
<dbReference type="AlphaFoldDB" id="A0A8J7TCS2"/>
<dbReference type="PANTHER" id="PTHR46673:SF2">
    <property type="entry name" value="4F2 CELL-SURFACE ANTIGEN HEAVY CHAIN-LIKE"/>
    <property type="match status" value="1"/>
</dbReference>
<dbReference type="GO" id="GO:1903801">
    <property type="term" value="P:L-leucine import across plasma membrane"/>
    <property type="evidence" value="ECO:0007669"/>
    <property type="project" value="TreeGrafter"/>
</dbReference>
<dbReference type="InterPro" id="IPR036580">
    <property type="entry name" value="PP2C_C_sf"/>
</dbReference>
<evidence type="ECO:0000313" key="27">
    <source>
        <dbReference type="EMBL" id="MBN3319073.1"/>
    </source>
</evidence>
<dbReference type="GO" id="GO:0005975">
    <property type="term" value="P:carbohydrate metabolic process"/>
    <property type="evidence" value="ECO:0007669"/>
    <property type="project" value="InterPro"/>
</dbReference>
<dbReference type="InterPro" id="IPR017853">
    <property type="entry name" value="GH"/>
</dbReference>
<dbReference type="PROSITE" id="PS01032">
    <property type="entry name" value="PPM_1"/>
    <property type="match status" value="1"/>
</dbReference>
<dbReference type="InterPro" id="IPR036457">
    <property type="entry name" value="PPM-type-like_dom_sf"/>
</dbReference>
<feature type="non-terminal residue" evidence="27">
    <location>
        <position position="1059"/>
    </location>
</feature>
<dbReference type="GO" id="GO:0016324">
    <property type="term" value="C:apical plasma membrane"/>
    <property type="evidence" value="ECO:0007669"/>
    <property type="project" value="TreeGrafter"/>
</dbReference>
<keyword evidence="18" id="KW-0449">Lipoprotein</keyword>
<evidence type="ECO:0000256" key="24">
    <source>
        <dbReference type="RuleBase" id="RU003465"/>
    </source>
</evidence>
<dbReference type="InterPro" id="IPR001932">
    <property type="entry name" value="PPM-type_phosphatase-like_dom"/>
</dbReference>
<proteinExistence type="inferred from homology"/>
<feature type="domain" description="PPM-type phosphatase" evidence="26">
    <location>
        <begin position="64"/>
        <end position="327"/>
    </location>
</feature>
<keyword evidence="11" id="KW-0479">Metal-binding</keyword>
<keyword evidence="16" id="KW-0472">Membrane</keyword>
<comment type="cofactor">
    <cofactor evidence="2">
        <name>Mg(2+)</name>
        <dbReference type="ChEBI" id="CHEBI:18420"/>
    </cofactor>
</comment>
<keyword evidence="15 24" id="KW-0904">Protein phosphatase</keyword>
<dbReference type="Gene3D" id="3.60.40.10">
    <property type="entry name" value="PPM-type phosphatase domain"/>
    <property type="match status" value="1"/>
</dbReference>
<comment type="subcellular location">
    <subcellularLocation>
        <location evidence="3">Cytoplasm</location>
        <location evidence="3">Cytosol</location>
    </subcellularLocation>
    <subcellularLocation>
        <location evidence="4">Membrane</location>
        <topology evidence="4">Lipid-anchor</topology>
    </subcellularLocation>
</comment>
<dbReference type="InterPro" id="IPR006047">
    <property type="entry name" value="GH13_cat_dom"/>
</dbReference>
<comment type="catalytic activity">
    <reaction evidence="20">
        <text>O-phospho-L-threonyl-[protein] + H2O = L-threonyl-[protein] + phosphate</text>
        <dbReference type="Rhea" id="RHEA:47004"/>
        <dbReference type="Rhea" id="RHEA-COMP:11060"/>
        <dbReference type="Rhea" id="RHEA-COMP:11605"/>
        <dbReference type="ChEBI" id="CHEBI:15377"/>
        <dbReference type="ChEBI" id="CHEBI:30013"/>
        <dbReference type="ChEBI" id="CHEBI:43474"/>
        <dbReference type="ChEBI" id="CHEBI:61977"/>
        <dbReference type="EC" id="3.1.3.16"/>
    </reaction>
</comment>
<dbReference type="SMART" id="SM00642">
    <property type="entry name" value="Aamy"/>
    <property type="match status" value="1"/>
</dbReference>